<accession>A0ABQ5KRU5</accession>
<dbReference type="InterPro" id="IPR043721">
    <property type="entry name" value="DUF5662"/>
</dbReference>
<comment type="caution">
    <text evidence="1">The sequence shown here is derived from an EMBL/GenBank/DDBJ whole genome shotgun (WGS) entry which is preliminary data.</text>
</comment>
<dbReference type="Proteomes" id="UP001057375">
    <property type="component" value="Unassembled WGS sequence"/>
</dbReference>
<sequence>MTPKISSSPLFDSLLTIEDGKYAPVHKIFDEVFTGLTLLDCKKRMSVHEARVKVQCIKLFLPTIGEDYDCPSIEAIIREQRKKYGGSVGTIEGMRCGVAGVEHEEGWDQIIVLIDIKNPLNPYILPFKIENSDSPHFSSCGRFFDYNLDGYREIRSISSILQDRGLLLCSICHQCNGDPSESIQHYLPPPVEYFPQCGIFSFQLTVRAPAEFRVYNCSTSTYIGLFKNMFQASEEWDFPIDVQFCKVFTIRNEIYCLEDSNADLDESTYSLSCRDRRDDDYYETSKSSSESTSDGCDHRYKLYQICIRGRDPQFSFIINISDRLKEVQALSSLAEVKKFLDSSHEVVGSRLIMAEIKKKCLELTTVSPLKGILLSSNHQQSPCPQTKPGKKRFSIDGRSKESLIRFSSDDLSCDDDIHLKEKANHLCDGKVSVFVPFINSLMEEISIFDYSQDMEEYFITRTKKHIERVIDNCKRIISCFSLDTAVKRKESDKEFENDEDQSSSSPINISPDQFPILMAQIEHHDQSKFEDEERIPYIWLTHFYRMRENFGCQDYEYPNKFIKDIVGRAIKHHLASNTHHVEKYDGRFTNMTDYDIIEMVCDWQAIDQEKGKGSCRKYAENVLERGDKDHPGIDKRTKEKIYYLIGLF</sequence>
<evidence type="ECO:0000313" key="1">
    <source>
        <dbReference type="EMBL" id="GKT35194.1"/>
    </source>
</evidence>
<evidence type="ECO:0000313" key="2">
    <source>
        <dbReference type="Proteomes" id="UP001057375"/>
    </source>
</evidence>
<protein>
    <submittedName>
        <fullName evidence="1">Uncharacterized protein</fullName>
    </submittedName>
</protein>
<gene>
    <name evidence="1" type="ORF">ADUPG1_008402</name>
</gene>
<reference evidence="1" key="1">
    <citation type="submission" date="2022-03" db="EMBL/GenBank/DDBJ databases">
        <title>Draft genome sequence of Aduncisulcus paluster, a free-living microaerophilic Fornicata.</title>
        <authorList>
            <person name="Yuyama I."/>
            <person name="Kume K."/>
            <person name="Tamura T."/>
            <person name="Inagaki Y."/>
            <person name="Hashimoto T."/>
        </authorList>
    </citation>
    <scope>NUCLEOTIDE SEQUENCE</scope>
    <source>
        <strain evidence="1">NY0171</strain>
    </source>
</reference>
<proteinExistence type="predicted"/>
<name>A0ABQ5KRU5_9EUKA</name>
<organism evidence="1 2">
    <name type="scientific">Aduncisulcus paluster</name>
    <dbReference type="NCBI Taxonomy" id="2918883"/>
    <lineage>
        <taxon>Eukaryota</taxon>
        <taxon>Metamonada</taxon>
        <taxon>Carpediemonas-like organisms</taxon>
        <taxon>Aduncisulcus</taxon>
    </lineage>
</organism>
<dbReference type="EMBL" id="BQXS01010940">
    <property type="protein sequence ID" value="GKT35194.1"/>
    <property type="molecule type" value="Genomic_DNA"/>
</dbReference>
<keyword evidence="2" id="KW-1185">Reference proteome</keyword>
<dbReference type="Pfam" id="PF18907">
    <property type="entry name" value="DUF5662"/>
    <property type="match status" value="1"/>
</dbReference>